<evidence type="ECO:0000256" key="2">
    <source>
        <dbReference type="ARBA" id="ARBA00005609"/>
    </source>
</evidence>
<keyword evidence="7 12" id="KW-0418">Kinase</keyword>
<comment type="similarity">
    <text evidence="2 12">Belongs to the histidine acid phosphatase family. VIP1 subfamily.</text>
</comment>
<feature type="domain" description="VIP1 N-terminal" evidence="14">
    <location>
        <begin position="52"/>
        <end position="141"/>
    </location>
</feature>
<keyword evidence="16" id="KW-1185">Reference proteome</keyword>
<dbReference type="FunFam" id="3.40.50.11950:FF:000003">
    <property type="entry name" value="Inositol hexakisphosphate and diphosphoinositol-pentakisphosphate kinase"/>
    <property type="match status" value="1"/>
</dbReference>
<dbReference type="AlphaFoldDB" id="A0A315W184"/>
<evidence type="ECO:0000313" key="15">
    <source>
        <dbReference type="EMBL" id="PWA28998.1"/>
    </source>
</evidence>
<dbReference type="PANTHER" id="PTHR12750:SF11">
    <property type="entry name" value="INOSITOL HEXAKISPHOSPHATE AND DIPHOSPHOINOSITOL-PENTAKISPHOSPHATE KINASE 1"/>
    <property type="match status" value="1"/>
</dbReference>
<evidence type="ECO:0000259" key="14">
    <source>
        <dbReference type="Pfam" id="PF18086"/>
    </source>
</evidence>
<feature type="region of interest" description="Disordered" evidence="13">
    <location>
        <begin position="472"/>
        <end position="495"/>
    </location>
</feature>
<evidence type="ECO:0000256" key="7">
    <source>
        <dbReference type="ARBA" id="ARBA00022777"/>
    </source>
</evidence>
<dbReference type="InterPro" id="IPR029033">
    <property type="entry name" value="His_PPase_superfam"/>
</dbReference>
<gene>
    <name evidence="15" type="ORF">CCH79_00006348</name>
</gene>
<dbReference type="InterPro" id="IPR000560">
    <property type="entry name" value="His_Pase_clade-2"/>
</dbReference>
<dbReference type="FunFam" id="3.40.50.11950:FF:000002">
    <property type="entry name" value="Inositol hexakisphosphate and diphosphoinositol-pentakisphosphate kinase"/>
    <property type="match status" value="1"/>
</dbReference>
<evidence type="ECO:0000256" key="3">
    <source>
        <dbReference type="ARBA" id="ARBA00022490"/>
    </source>
</evidence>
<dbReference type="SUPFAM" id="SSF56059">
    <property type="entry name" value="Glutathione synthetase ATP-binding domain-like"/>
    <property type="match status" value="1"/>
</dbReference>
<dbReference type="Gene3D" id="3.40.50.1240">
    <property type="entry name" value="Phosphoglycerate mutase-like"/>
    <property type="match status" value="1"/>
</dbReference>
<dbReference type="Proteomes" id="UP000250572">
    <property type="component" value="Unassembled WGS sequence"/>
</dbReference>
<dbReference type="GO" id="GO:0033857">
    <property type="term" value="F:5-diphosphoinositol pentakisphosphate 1-kinase activity"/>
    <property type="evidence" value="ECO:0007669"/>
    <property type="project" value="TreeGrafter"/>
</dbReference>
<proteinExistence type="inferred from homology"/>
<dbReference type="PANTHER" id="PTHR12750">
    <property type="entry name" value="DIPHOSPHOINOSITOL PENTAKISPHOSPHATE KINASE"/>
    <property type="match status" value="1"/>
</dbReference>
<dbReference type="EMBL" id="NHOQ01000682">
    <property type="protein sequence ID" value="PWA28998.1"/>
    <property type="molecule type" value="Genomic_DNA"/>
</dbReference>
<keyword evidence="8 12" id="KW-0067">ATP-binding</keyword>
<dbReference type="GO" id="GO:0032958">
    <property type="term" value="P:inositol phosphate biosynthetic process"/>
    <property type="evidence" value="ECO:0007669"/>
    <property type="project" value="TreeGrafter"/>
</dbReference>
<comment type="function">
    <text evidence="12">Bifunctional inositol kinase that acts in concert with the IP6K kinases to synthesize the diphosphate group-containing inositol pyrophosphates diphosphoinositol pentakisphosphate, PP-InsP5, and bis-diphosphoinositol tetrakisphosphate, (PP)2-InsP4. PP-InsP5 and (PP)2-InsP4, also respectively called InsP7 and InsP8, may regulate a variety of cellular processes, including apoptosis, vesicle trafficking, cytoskeletal dynamics, and exocytosis. Phosphorylates inositol hexakisphosphate (InsP6).</text>
</comment>
<dbReference type="SUPFAM" id="SSF53254">
    <property type="entry name" value="Phosphoglycerate mutase-like"/>
    <property type="match status" value="1"/>
</dbReference>
<protein>
    <recommendedName>
        <fullName evidence="12">Inositol hexakisphosphate and diphosphoinositol-pentakisphosphate kinase</fullName>
        <ecNumber evidence="12">2.7.4.24</ecNumber>
    </recommendedName>
</protein>
<dbReference type="InterPro" id="IPR037446">
    <property type="entry name" value="His_Pase_VIP1"/>
</dbReference>
<evidence type="ECO:0000256" key="5">
    <source>
        <dbReference type="ARBA" id="ARBA00022679"/>
    </source>
</evidence>
<dbReference type="EC" id="2.7.4.24" evidence="12"/>
<comment type="catalytic activity">
    <reaction evidence="10">
        <text>1D-myo-inositol hexakisphosphate + ATP = 1-diphospho-1D-myo-inositol 2,3,4,5,6-pentakisphosphate + ADP</text>
        <dbReference type="Rhea" id="RHEA:37459"/>
        <dbReference type="ChEBI" id="CHEBI:30616"/>
        <dbReference type="ChEBI" id="CHEBI:58130"/>
        <dbReference type="ChEBI" id="CHEBI:74946"/>
        <dbReference type="ChEBI" id="CHEBI:456216"/>
        <dbReference type="EC" id="2.7.4.24"/>
    </reaction>
    <physiologicalReaction direction="left-to-right" evidence="10">
        <dbReference type="Rhea" id="RHEA:37460"/>
    </physiologicalReaction>
</comment>
<dbReference type="InterPro" id="IPR040557">
    <property type="entry name" value="VIP1_N"/>
</dbReference>
<evidence type="ECO:0000256" key="4">
    <source>
        <dbReference type="ARBA" id="ARBA00022553"/>
    </source>
</evidence>
<evidence type="ECO:0000256" key="9">
    <source>
        <dbReference type="ARBA" id="ARBA00033696"/>
    </source>
</evidence>
<keyword evidence="6 12" id="KW-0547">Nucleotide-binding</keyword>
<evidence type="ECO:0000256" key="12">
    <source>
        <dbReference type="RuleBase" id="RU365032"/>
    </source>
</evidence>
<evidence type="ECO:0000256" key="1">
    <source>
        <dbReference type="ARBA" id="ARBA00004514"/>
    </source>
</evidence>
<accession>A0A315W184</accession>
<dbReference type="GO" id="GO:0006020">
    <property type="term" value="P:inositol metabolic process"/>
    <property type="evidence" value="ECO:0007669"/>
    <property type="project" value="TreeGrafter"/>
</dbReference>
<comment type="subcellular location">
    <subcellularLocation>
        <location evidence="1 12">Cytoplasm</location>
        <location evidence="1 12">Cytosol</location>
    </subcellularLocation>
</comment>
<dbReference type="GO" id="GO:0052723">
    <property type="term" value="F:inositol hexakisphosphate 1-kinase activity"/>
    <property type="evidence" value="ECO:0007669"/>
    <property type="project" value="RHEA"/>
</dbReference>
<evidence type="ECO:0000256" key="8">
    <source>
        <dbReference type="ARBA" id="ARBA00022840"/>
    </source>
</evidence>
<evidence type="ECO:0000256" key="6">
    <source>
        <dbReference type="ARBA" id="ARBA00022741"/>
    </source>
</evidence>
<dbReference type="STRING" id="33528.ENSGAFP00000026219"/>
<keyword evidence="4" id="KW-0597">Phosphoprotein</keyword>
<dbReference type="GO" id="GO:0005524">
    <property type="term" value="F:ATP binding"/>
    <property type="evidence" value="ECO:0007669"/>
    <property type="project" value="UniProtKB-KW"/>
</dbReference>
<dbReference type="FunFam" id="3.30.470.20:FF:000003">
    <property type="entry name" value="Inositol hexakisphosphate and diphosphoinositol-pentakisphosphate kinase"/>
    <property type="match status" value="1"/>
</dbReference>
<keyword evidence="5 12" id="KW-0808">Transferase</keyword>
<dbReference type="Pfam" id="PF18086">
    <property type="entry name" value="PPIP5K2_N"/>
    <property type="match status" value="1"/>
</dbReference>
<dbReference type="Pfam" id="PF00328">
    <property type="entry name" value="His_Phos_2"/>
    <property type="match status" value="1"/>
</dbReference>
<dbReference type="GO" id="GO:0005829">
    <property type="term" value="C:cytosol"/>
    <property type="evidence" value="ECO:0007669"/>
    <property type="project" value="UniProtKB-SubCell"/>
</dbReference>
<name>A0A315W184_GAMAF</name>
<evidence type="ECO:0000256" key="11">
    <source>
        <dbReference type="ARBA" id="ARBA00037056"/>
    </source>
</evidence>
<comment type="caution">
    <text evidence="15">The sequence shown here is derived from an EMBL/GenBank/DDBJ whole genome shotgun (WGS) entry which is preliminary data.</text>
</comment>
<evidence type="ECO:0000256" key="10">
    <source>
        <dbReference type="ARBA" id="ARBA00034629"/>
    </source>
</evidence>
<dbReference type="Gene3D" id="3.30.470.20">
    <property type="entry name" value="ATP-grasp fold, B domain"/>
    <property type="match status" value="1"/>
</dbReference>
<dbReference type="Gene3D" id="3.40.50.11950">
    <property type="match status" value="1"/>
</dbReference>
<organism evidence="15 16">
    <name type="scientific">Gambusia affinis</name>
    <name type="common">Western mosquitofish</name>
    <name type="synonym">Heterandria affinis</name>
    <dbReference type="NCBI Taxonomy" id="33528"/>
    <lineage>
        <taxon>Eukaryota</taxon>
        <taxon>Metazoa</taxon>
        <taxon>Chordata</taxon>
        <taxon>Craniata</taxon>
        <taxon>Vertebrata</taxon>
        <taxon>Euteleostomi</taxon>
        <taxon>Actinopterygii</taxon>
        <taxon>Neopterygii</taxon>
        <taxon>Teleostei</taxon>
        <taxon>Neoteleostei</taxon>
        <taxon>Acanthomorphata</taxon>
        <taxon>Ovalentaria</taxon>
        <taxon>Atherinomorphae</taxon>
        <taxon>Cyprinodontiformes</taxon>
        <taxon>Poeciliidae</taxon>
        <taxon>Poeciliinae</taxon>
        <taxon>Gambusia</taxon>
    </lineage>
</organism>
<keyword evidence="3 12" id="KW-0963">Cytoplasm</keyword>
<evidence type="ECO:0000313" key="16">
    <source>
        <dbReference type="Proteomes" id="UP000250572"/>
    </source>
</evidence>
<comment type="function">
    <text evidence="11">Bifunctional inositol kinase that acts in concert with the IP6K kinases IP6K1, IP6K2 and IP6K3 to synthesize the diphosphate group-containing inositol pyrophosphates diphosphoinositol pentakisphosphate, PP-InsP5, and bis-diphosphoinositol tetrakisphosphate, (PP)2-InsP4. PP-InsP5 and (PP)2-InsP4, also respectively called InsP7 and InsP8, regulate a variety of cellular processes, including apoptosis, vesicle trafficking, cytoskeletal dynamics, exocytosis, insulin signaling and neutrophil activation. Phosphorylates inositol hexakisphosphate (InsP6) at position 1 to produce PP-InsP5 which is in turn phosphorylated by IP6Ks to produce (PP)2-InsP4. Alternatively, phosphorylates PP-InsP5 at position 1, produced by IP6Ks from InsP6, to produce (PP)2-InsP4. Activated when cells are exposed to hyperosmotic stress.</text>
</comment>
<comment type="catalytic activity">
    <reaction evidence="9">
        <text>5-diphospho-1D-myo-inositol 1,2,3,4,6-pentakisphosphate + ATP + H(+) = 1,5-bis(diphospho)-1D-myo-inositol 2,3,4,6-tetrakisphosphate + ADP</text>
        <dbReference type="Rhea" id="RHEA:10276"/>
        <dbReference type="ChEBI" id="CHEBI:15378"/>
        <dbReference type="ChEBI" id="CHEBI:30616"/>
        <dbReference type="ChEBI" id="CHEBI:58628"/>
        <dbReference type="ChEBI" id="CHEBI:77983"/>
        <dbReference type="ChEBI" id="CHEBI:456216"/>
        <dbReference type="EC" id="2.7.4.24"/>
    </reaction>
    <physiologicalReaction direction="left-to-right" evidence="9">
        <dbReference type="Rhea" id="RHEA:10277"/>
    </physiologicalReaction>
</comment>
<reference evidence="15 16" key="1">
    <citation type="journal article" date="2018" name="G3 (Bethesda)">
        <title>A High-Quality Reference Genome for the Invasive Mosquitofish Gambusia affinis Using a Chicago Library.</title>
        <authorList>
            <person name="Hoffberg S.L."/>
            <person name="Troendle N.J."/>
            <person name="Glenn T.C."/>
            <person name="Mahmud O."/>
            <person name="Louha S."/>
            <person name="Chalopin D."/>
            <person name="Bennetzen J.L."/>
            <person name="Mauricio R."/>
        </authorList>
    </citation>
    <scope>NUCLEOTIDE SEQUENCE [LARGE SCALE GENOMIC DNA]</scope>
    <source>
        <strain evidence="15">NE01/NJP1002.9</strain>
        <tissue evidence="15">Muscle</tissue>
    </source>
</reference>
<evidence type="ECO:0000256" key="13">
    <source>
        <dbReference type="SAM" id="MobiDB-lite"/>
    </source>
</evidence>
<sequence>MSEPNSPGESQCGAPRFFVGCEDDESEVQEDSMRTDMDLYEDDEDTPPERQIVVGICCMMKKSKSKPMTQILERLCRFEYITVVIFPEDTILNEPVDKWPLCDCLISFHSKGFPLDNAVSYAKLRSPLLINDLNMQYYIQDRREVYRILQEEGIELPRYAVLNRDPDKPEECNLVEGEDHVEVNGEIFQKPFVEKPVCAEDHNVYIYYPTSAGGGSQRLFRKVVTSTVMTPLIGSRSSVYSPESSVRKTGSYIYEEFMPTDGTDVKVYTVGPDYAHAEARKSPALDGKVERDSEGKEVRYPVILSAMEKLVARKVCLAFKQTVCGFDLLRANGHSYVCDVNGFSFVKNSMKYYDDCAKILGNIVMRELAPQFQIPWSIPTEAEDIPIVPTTSGTIHDLKIYASDEGRVQMTAASFAKGLLALEGELTPILVQMVKSANMNGLLDNDSDSLSSCQHRVKARLHEILQRDREFNDEDYDRRPASSQSEQHRSDPRHLDKRYVADVFKLDPSVRPGRIHPT</sequence>